<evidence type="ECO:0000313" key="1">
    <source>
        <dbReference type="EMBL" id="ANM45846.1"/>
    </source>
</evidence>
<reference evidence="1 2" key="1">
    <citation type="submission" date="2016-04" db="EMBL/GenBank/DDBJ databases">
        <title>Complete Genome of E. coli phage vB_EcoS_NBD2.</title>
        <authorList>
            <person name="Truncaite L."/>
            <person name="Kaliniene L."/>
            <person name="Zajanckauskaite A."/>
            <person name="Meskys R."/>
        </authorList>
    </citation>
    <scope>NUCLEOTIDE SEQUENCE [LARGE SCALE GENOMIC DNA]</scope>
</reference>
<keyword evidence="2" id="KW-1185">Reference proteome</keyword>
<dbReference type="EMBL" id="KX130668">
    <property type="protein sequence ID" value="ANM45846.1"/>
    <property type="molecule type" value="Genomic_DNA"/>
</dbReference>
<dbReference type="KEGG" id="vg:29079434"/>
<dbReference type="RefSeq" id="YP_009284628.1">
    <property type="nucleotide sequence ID" value="NC_031050.1"/>
</dbReference>
<organism evidence="1 2">
    <name type="scientific">Escherichia phage vB_EcoS_NBD2</name>
    <dbReference type="NCBI Taxonomy" id="1852563"/>
    <lineage>
        <taxon>Viruses</taxon>
        <taxon>Duplodnaviria</taxon>
        <taxon>Heunggongvirae</taxon>
        <taxon>Uroviricota</taxon>
        <taxon>Caudoviricetes</taxon>
        <taxon>Drexlerviridae</taxon>
        <taxon>Vilniusvirus</taxon>
        <taxon>Vilniusvirus NBD2</taxon>
    </lineage>
</organism>
<protein>
    <submittedName>
        <fullName evidence="1">Uncharacterized protein</fullName>
    </submittedName>
</protein>
<name>A0A192YAF7_9CAUD</name>
<dbReference type="OrthoDB" id="10739at10239"/>
<dbReference type="GeneID" id="29079434"/>
<dbReference type="Proteomes" id="UP000202254">
    <property type="component" value="Segment"/>
</dbReference>
<proteinExistence type="predicted"/>
<evidence type="ECO:0000313" key="2">
    <source>
        <dbReference type="Proteomes" id="UP000202254"/>
    </source>
</evidence>
<sequence length="79" mass="8945">MSVTITHTMKMRVESMPLEARIIGVYQGDDLVDFVFKPNRIEVHDDIITFLDAHGAHRGEGFTAEVSFKRGTILKVEVK</sequence>
<gene>
    <name evidence="1" type="ORF">NBD2_04</name>
</gene>
<accession>A0A192YAF7</accession>